<evidence type="ECO:0000313" key="3">
    <source>
        <dbReference type="EMBL" id="RHA77474.1"/>
    </source>
</evidence>
<organism evidence="3 4">
    <name type="scientific">Phocaeicola coprophilus</name>
    <dbReference type="NCBI Taxonomy" id="387090"/>
    <lineage>
        <taxon>Bacteria</taxon>
        <taxon>Pseudomonadati</taxon>
        <taxon>Bacteroidota</taxon>
        <taxon>Bacteroidia</taxon>
        <taxon>Bacteroidales</taxon>
        <taxon>Bacteroidaceae</taxon>
        <taxon>Phocaeicola</taxon>
    </lineage>
</organism>
<dbReference type="GO" id="GO:0016289">
    <property type="term" value="F:acyl-CoA hydrolase activity"/>
    <property type="evidence" value="ECO:0007669"/>
    <property type="project" value="UniProtKB-ARBA"/>
</dbReference>
<dbReference type="CDD" id="cd03443">
    <property type="entry name" value="PaaI_thioesterase"/>
    <property type="match status" value="1"/>
</dbReference>
<accession>A0A413T2R3</accession>
<dbReference type="Pfam" id="PF03061">
    <property type="entry name" value="4HBT"/>
    <property type="match status" value="1"/>
</dbReference>
<dbReference type="SUPFAM" id="SSF54637">
    <property type="entry name" value="Thioesterase/thiol ester dehydrase-isomerase"/>
    <property type="match status" value="1"/>
</dbReference>
<proteinExistence type="predicted"/>
<dbReference type="AlphaFoldDB" id="A0A413T2R3"/>
<dbReference type="EMBL" id="QSFT01000006">
    <property type="protein sequence ID" value="RHA77474.1"/>
    <property type="molecule type" value="Genomic_DNA"/>
</dbReference>
<dbReference type="GeneID" id="78405687"/>
<dbReference type="Proteomes" id="UP000283855">
    <property type="component" value="Unassembled WGS sequence"/>
</dbReference>
<dbReference type="InterPro" id="IPR006683">
    <property type="entry name" value="Thioestr_dom"/>
</dbReference>
<feature type="domain" description="Thioesterase" evidence="2">
    <location>
        <begin position="43"/>
        <end position="117"/>
    </location>
</feature>
<dbReference type="Gene3D" id="3.10.129.10">
    <property type="entry name" value="Hotdog Thioesterase"/>
    <property type="match status" value="1"/>
</dbReference>
<protein>
    <submittedName>
        <fullName evidence="3">PaaI family thioesterase</fullName>
    </submittedName>
</protein>
<dbReference type="InterPro" id="IPR003736">
    <property type="entry name" value="PAAI_dom"/>
</dbReference>
<dbReference type="PANTHER" id="PTHR42856:SF1">
    <property type="entry name" value="ACYL-COENZYME A THIOESTERASE PAAI"/>
    <property type="match status" value="1"/>
</dbReference>
<sequence length="136" mass="14764">MKTLKELLAKDHFAANAGVELLEVSPGYARARMLVTVKHLNAGGVCQGGALFTLADLAFAAVANSHLKLTLSLNANITFLRSAHEGYVYAEATETFSHARVPFIEVRITDDEGQLVAIFTSSGYRKNEELPVETLK</sequence>
<keyword evidence="1" id="KW-0378">Hydrolase</keyword>
<evidence type="ECO:0000313" key="4">
    <source>
        <dbReference type="Proteomes" id="UP000283855"/>
    </source>
</evidence>
<evidence type="ECO:0000259" key="2">
    <source>
        <dbReference type="Pfam" id="PF03061"/>
    </source>
</evidence>
<comment type="caution">
    <text evidence="3">The sequence shown here is derived from an EMBL/GenBank/DDBJ whole genome shotgun (WGS) entry which is preliminary data.</text>
</comment>
<dbReference type="RefSeq" id="WP_008145058.1">
    <property type="nucleotide sequence ID" value="NZ_CABJGD010000006.1"/>
</dbReference>
<dbReference type="PANTHER" id="PTHR42856">
    <property type="entry name" value="ACYL-COENZYME A THIOESTERASE PAAI"/>
    <property type="match status" value="1"/>
</dbReference>
<dbReference type="NCBIfam" id="TIGR00369">
    <property type="entry name" value="unchar_dom_1"/>
    <property type="match status" value="1"/>
</dbReference>
<reference evidence="3 4" key="1">
    <citation type="submission" date="2018-08" db="EMBL/GenBank/DDBJ databases">
        <title>A genome reference for cultivated species of the human gut microbiota.</title>
        <authorList>
            <person name="Zou Y."/>
            <person name="Xue W."/>
            <person name="Luo G."/>
        </authorList>
    </citation>
    <scope>NUCLEOTIDE SEQUENCE [LARGE SCALE GENOMIC DNA]</scope>
    <source>
        <strain evidence="3 4">AM42-38</strain>
    </source>
</reference>
<dbReference type="InterPro" id="IPR052723">
    <property type="entry name" value="Acyl-CoA_thioesterase_PaaI"/>
</dbReference>
<evidence type="ECO:0000256" key="1">
    <source>
        <dbReference type="ARBA" id="ARBA00022801"/>
    </source>
</evidence>
<name>A0A413T2R3_9BACT</name>
<dbReference type="InterPro" id="IPR029069">
    <property type="entry name" value="HotDog_dom_sf"/>
</dbReference>
<gene>
    <name evidence="3" type="ORF">DW921_04275</name>
</gene>